<feature type="signal peptide" evidence="1">
    <location>
        <begin position="1"/>
        <end position="22"/>
    </location>
</feature>
<accession>A0A5J9UDP9</accession>
<dbReference type="AlphaFoldDB" id="A0A5J9UDP9"/>
<keyword evidence="1" id="KW-0732">Signal</keyword>
<dbReference type="Pfam" id="PF07889">
    <property type="entry name" value="DUF1664"/>
    <property type="match status" value="1"/>
</dbReference>
<keyword evidence="4" id="KW-1185">Reference proteome</keyword>
<gene>
    <name evidence="3" type="ORF">EJB05_31113</name>
</gene>
<proteinExistence type="predicted"/>
<sequence>MAMVQAGMGLGRVVLLVGAGLAAPTVLKSGKLSDVIAELQEILREKGADGASSVADAASEVAKATRELQQYVSAHAVTILQVDSTNGAVSALVAPAAAVGAVSYCYLWWKGISLSSLMYVTKRNMANAVASMTKHLEQVQSSLAAAKRHLAQRIQHVDDKLDQQKQISGQIKDEVTDARLKLKSIGSDMHNLKDIVMGLDEKMDSIEAKQNYQCAAVLHLCRFVEGQGRLPESLEGLQRTVKGLGDNNNNKLQGLGIRELLAIESAKPSGGRTLPSTVLSSARLMLP</sequence>
<evidence type="ECO:0000259" key="2">
    <source>
        <dbReference type="Pfam" id="PF07889"/>
    </source>
</evidence>
<dbReference type="OrthoDB" id="666003at2759"/>
<name>A0A5J9UDP9_9POAL</name>
<feature type="domain" description="DUF1664" evidence="2">
    <location>
        <begin position="87"/>
        <end position="210"/>
    </location>
</feature>
<organism evidence="3 4">
    <name type="scientific">Eragrostis curvula</name>
    <name type="common">weeping love grass</name>
    <dbReference type="NCBI Taxonomy" id="38414"/>
    <lineage>
        <taxon>Eukaryota</taxon>
        <taxon>Viridiplantae</taxon>
        <taxon>Streptophyta</taxon>
        <taxon>Embryophyta</taxon>
        <taxon>Tracheophyta</taxon>
        <taxon>Spermatophyta</taxon>
        <taxon>Magnoliopsida</taxon>
        <taxon>Liliopsida</taxon>
        <taxon>Poales</taxon>
        <taxon>Poaceae</taxon>
        <taxon>PACMAD clade</taxon>
        <taxon>Chloridoideae</taxon>
        <taxon>Eragrostideae</taxon>
        <taxon>Eragrostidinae</taxon>
        <taxon>Eragrostis</taxon>
    </lineage>
</organism>
<feature type="chain" id="PRO_5023819583" description="DUF1664 domain-containing protein" evidence="1">
    <location>
        <begin position="23"/>
        <end position="287"/>
    </location>
</feature>
<dbReference type="PANTHER" id="PTHR46667">
    <property type="entry name" value="OS05G0182700 PROTEIN"/>
    <property type="match status" value="1"/>
</dbReference>
<evidence type="ECO:0000313" key="3">
    <source>
        <dbReference type="EMBL" id="TVU21477.1"/>
    </source>
</evidence>
<dbReference type="Proteomes" id="UP000324897">
    <property type="component" value="Unassembled WGS sequence"/>
</dbReference>
<dbReference type="InterPro" id="IPR012458">
    <property type="entry name" value="DUF1664"/>
</dbReference>
<dbReference type="Gramene" id="TVU21477">
    <property type="protein sequence ID" value="TVU21477"/>
    <property type="gene ID" value="EJB05_31113"/>
</dbReference>
<reference evidence="3 4" key="1">
    <citation type="journal article" date="2019" name="Sci. Rep.">
        <title>A high-quality genome of Eragrostis curvula grass provides insights into Poaceae evolution and supports new strategies to enhance forage quality.</title>
        <authorList>
            <person name="Carballo J."/>
            <person name="Santos B.A.C.M."/>
            <person name="Zappacosta D."/>
            <person name="Garbus I."/>
            <person name="Selva J.P."/>
            <person name="Gallo C.A."/>
            <person name="Diaz A."/>
            <person name="Albertini E."/>
            <person name="Caccamo M."/>
            <person name="Echenique V."/>
        </authorList>
    </citation>
    <scope>NUCLEOTIDE SEQUENCE [LARGE SCALE GENOMIC DNA]</scope>
    <source>
        <strain evidence="4">cv. Victoria</strain>
        <tissue evidence="3">Leaf</tissue>
    </source>
</reference>
<dbReference type="EMBL" id="RWGY01000026">
    <property type="protein sequence ID" value="TVU21477.1"/>
    <property type="molecule type" value="Genomic_DNA"/>
</dbReference>
<comment type="caution">
    <text evidence="3">The sequence shown here is derived from an EMBL/GenBank/DDBJ whole genome shotgun (WGS) entry which is preliminary data.</text>
</comment>
<dbReference type="PANTHER" id="PTHR46667:SF4">
    <property type="entry name" value="DUF1664 DOMAIN-CONTAINING PROTEIN"/>
    <property type="match status" value="1"/>
</dbReference>
<protein>
    <recommendedName>
        <fullName evidence="2">DUF1664 domain-containing protein</fullName>
    </recommendedName>
</protein>
<evidence type="ECO:0000313" key="4">
    <source>
        <dbReference type="Proteomes" id="UP000324897"/>
    </source>
</evidence>
<evidence type="ECO:0000256" key="1">
    <source>
        <dbReference type="SAM" id="SignalP"/>
    </source>
</evidence>